<evidence type="ECO:0000313" key="3">
    <source>
        <dbReference type="EMBL" id="NEZ62741.1"/>
    </source>
</evidence>
<name>A0A6M0S441_9CYAN</name>
<protein>
    <submittedName>
        <fullName evidence="3">Uncharacterized protein</fullName>
    </submittedName>
</protein>
<dbReference type="EMBL" id="QZCE01000001">
    <property type="protein sequence ID" value="NEZ62741.1"/>
    <property type="molecule type" value="Genomic_DNA"/>
</dbReference>
<evidence type="ECO:0000256" key="1">
    <source>
        <dbReference type="SAM" id="MobiDB-lite"/>
    </source>
</evidence>
<dbReference type="Proteomes" id="UP000473574">
    <property type="component" value="Unassembled WGS sequence"/>
</dbReference>
<evidence type="ECO:0000313" key="4">
    <source>
        <dbReference type="Proteomes" id="UP000473574"/>
    </source>
</evidence>
<organism evidence="3 4">
    <name type="scientific">Adonisia turfae CCMR0082</name>
    <dbReference type="NCBI Taxonomy" id="2304604"/>
    <lineage>
        <taxon>Bacteria</taxon>
        <taxon>Bacillati</taxon>
        <taxon>Cyanobacteriota</taxon>
        <taxon>Adonisia</taxon>
        <taxon>Adonisia turfae</taxon>
    </lineage>
</organism>
<keyword evidence="2" id="KW-1133">Transmembrane helix</keyword>
<sequence>MTINQLHQQSKGSQSKQSGRVNSSISFSPPPKDSSNPRRRIKKTALHKSIREWVITISLILLVLPLFPREAKTITLFGAEIDSVNGYKDIINIILAFGLYRLATIFAAITPGLFKRTYLRLSLNTSSDELFSFEEQEADIQREYGNFPERTQKIWNFLGVLAEFLQYVALLLFFSFGMYNSINVLHVVLRDDVLSPGVHFMVVFLSLFFIIGAFLRTMQVIFLVFTYY</sequence>
<feature type="transmembrane region" description="Helical" evidence="2">
    <location>
        <begin position="154"/>
        <end position="179"/>
    </location>
</feature>
<keyword evidence="2" id="KW-0812">Transmembrane</keyword>
<feature type="transmembrane region" description="Helical" evidence="2">
    <location>
        <begin position="50"/>
        <end position="67"/>
    </location>
</feature>
<feature type="transmembrane region" description="Helical" evidence="2">
    <location>
        <begin position="199"/>
        <end position="225"/>
    </location>
</feature>
<comment type="caution">
    <text evidence="3">The sequence shown here is derived from an EMBL/GenBank/DDBJ whole genome shotgun (WGS) entry which is preliminary data.</text>
</comment>
<evidence type="ECO:0000256" key="2">
    <source>
        <dbReference type="SAM" id="Phobius"/>
    </source>
</evidence>
<feature type="region of interest" description="Disordered" evidence="1">
    <location>
        <begin position="1"/>
        <end position="41"/>
    </location>
</feature>
<feature type="compositionally biased region" description="Low complexity" evidence="1">
    <location>
        <begin position="8"/>
        <end position="19"/>
    </location>
</feature>
<feature type="transmembrane region" description="Helical" evidence="2">
    <location>
        <begin position="90"/>
        <end position="114"/>
    </location>
</feature>
<dbReference type="AlphaFoldDB" id="A0A6M0S441"/>
<gene>
    <name evidence="3" type="ORF">D0962_08095</name>
</gene>
<proteinExistence type="predicted"/>
<accession>A0A6M0S441</accession>
<dbReference type="RefSeq" id="WP_163661405.1">
    <property type="nucleotide sequence ID" value="NZ_QZCE01000001.1"/>
</dbReference>
<reference evidence="3 4" key="1">
    <citation type="journal article" date="2020" name="Microb. Ecol.">
        <title>Ecogenomics of the Marine Benthic Filamentous Cyanobacterium Adonisia.</title>
        <authorList>
            <person name="Walter J.M."/>
            <person name="Coutinho F.H."/>
            <person name="Leomil L."/>
            <person name="Hargreaves P.I."/>
            <person name="Campeao M.E."/>
            <person name="Vieira V.V."/>
            <person name="Silva B.S."/>
            <person name="Fistarol G.O."/>
            <person name="Salomon P.S."/>
            <person name="Sawabe T."/>
            <person name="Mino S."/>
            <person name="Hosokawa M."/>
            <person name="Miyashita H."/>
            <person name="Maruyama F."/>
            <person name="van Verk M.C."/>
            <person name="Dutilh B.E."/>
            <person name="Thompson C.C."/>
            <person name="Thompson F.L."/>
        </authorList>
    </citation>
    <scope>NUCLEOTIDE SEQUENCE [LARGE SCALE GENOMIC DNA]</scope>
    <source>
        <strain evidence="3 4">CCMR0082</strain>
    </source>
</reference>
<keyword evidence="2" id="KW-0472">Membrane</keyword>